<feature type="region of interest" description="Disordered" evidence="1">
    <location>
        <begin position="10"/>
        <end position="39"/>
    </location>
</feature>
<sequence length="206" mass="23570">MSTELYLYNIFNNREPDDEPPSSESDESEPDISTPPLGSEEVNWEAHSETPLESELATNIKETLIWMDSRGLSLVKFLNGLSWGDAACTQDPKIRYERTSLLRDPQLAVILQRWISPPRPLKSKKKQPEGASPMMKQFVFEYSKKTLSDELEKLAPYLLSSTKDDVQTERLVSTTFEEFGTDMQEVAPFLWGVLEHLTIPLNLKKF</sequence>
<accession>A0A0D2P8Q8</accession>
<dbReference type="EMBL" id="KN817616">
    <property type="protein sequence ID" value="KJA16705.1"/>
    <property type="molecule type" value="Genomic_DNA"/>
</dbReference>
<dbReference type="AlphaFoldDB" id="A0A0D2P8Q8"/>
<gene>
    <name evidence="2" type="ORF">HYPSUDRAFT_1059497</name>
</gene>
<organism evidence="2 3">
    <name type="scientific">Hypholoma sublateritium (strain FD-334 SS-4)</name>
    <dbReference type="NCBI Taxonomy" id="945553"/>
    <lineage>
        <taxon>Eukaryota</taxon>
        <taxon>Fungi</taxon>
        <taxon>Dikarya</taxon>
        <taxon>Basidiomycota</taxon>
        <taxon>Agaricomycotina</taxon>
        <taxon>Agaricomycetes</taxon>
        <taxon>Agaricomycetidae</taxon>
        <taxon>Agaricales</taxon>
        <taxon>Agaricineae</taxon>
        <taxon>Strophariaceae</taxon>
        <taxon>Hypholoma</taxon>
    </lineage>
</organism>
<reference evidence="3" key="1">
    <citation type="submission" date="2014-04" db="EMBL/GenBank/DDBJ databases">
        <title>Evolutionary Origins and Diversification of the Mycorrhizal Mutualists.</title>
        <authorList>
            <consortium name="DOE Joint Genome Institute"/>
            <consortium name="Mycorrhizal Genomics Consortium"/>
            <person name="Kohler A."/>
            <person name="Kuo A."/>
            <person name="Nagy L.G."/>
            <person name="Floudas D."/>
            <person name="Copeland A."/>
            <person name="Barry K.W."/>
            <person name="Cichocki N."/>
            <person name="Veneault-Fourrey C."/>
            <person name="LaButti K."/>
            <person name="Lindquist E.A."/>
            <person name="Lipzen A."/>
            <person name="Lundell T."/>
            <person name="Morin E."/>
            <person name="Murat C."/>
            <person name="Riley R."/>
            <person name="Ohm R."/>
            <person name="Sun H."/>
            <person name="Tunlid A."/>
            <person name="Henrissat B."/>
            <person name="Grigoriev I.V."/>
            <person name="Hibbett D.S."/>
            <person name="Martin F."/>
        </authorList>
    </citation>
    <scope>NUCLEOTIDE SEQUENCE [LARGE SCALE GENOMIC DNA]</scope>
    <source>
        <strain evidence="3">FD-334 SS-4</strain>
    </source>
</reference>
<evidence type="ECO:0000256" key="1">
    <source>
        <dbReference type="SAM" id="MobiDB-lite"/>
    </source>
</evidence>
<dbReference type="STRING" id="945553.A0A0D2P8Q8"/>
<feature type="compositionally biased region" description="Acidic residues" evidence="1">
    <location>
        <begin position="16"/>
        <end position="30"/>
    </location>
</feature>
<protein>
    <submittedName>
        <fullName evidence="2">Uncharacterized protein</fullName>
    </submittedName>
</protein>
<dbReference type="OrthoDB" id="3203379at2759"/>
<proteinExistence type="predicted"/>
<name>A0A0D2P8Q8_HYPSF</name>
<dbReference type="Proteomes" id="UP000054270">
    <property type="component" value="Unassembled WGS sequence"/>
</dbReference>
<dbReference type="OMA" id="CNSSEAF"/>
<evidence type="ECO:0000313" key="3">
    <source>
        <dbReference type="Proteomes" id="UP000054270"/>
    </source>
</evidence>
<keyword evidence="3" id="KW-1185">Reference proteome</keyword>
<evidence type="ECO:0000313" key="2">
    <source>
        <dbReference type="EMBL" id="KJA16705.1"/>
    </source>
</evidence>